<evidence type="ECO:0008006" key="3">
    <source>
        <dbReference type="Google" id="ProtNLM"/>
    </source>
</evidence>
<accession>A0A0L1I4U2</accession>
<dbReference type="GO" id="GO:0070125">
    <property type="term" value="P:mitochondrial translational elongation"/>
    <property type="evidence" value="ECO:0007669"/>
    <property type="project" value="TreeGrafter"/>
</dbReference>
<dbReference type="EMBL" id="GG664998">
    <property type="protein sequence ID" value="KNG74669.1"/>
    <property type="molecule type" value="Genomic_DNA"/>
</dbReference>
<dbReference type="Proteomes" id="UP000054562">
    <property type="component" value="Unassembled WGS sequence"/>
</dbReference>
<proteinExistence type="predicted"/>
<sequence>MLLLLNLRKYLSRTPFQKCNFNTSSSSLLSNEKLNKIKEFRKITNLSIAICKNILNKNDYNIVNSINYIFQNFNTNYEKKDKKLTEGFYCFTQHENVIGLTELNCYNDLISENIHFKELLINLCNNLTLYYINKKDIQREDDKKTQNDNFLHKNVIDNYMPLYYKSNNIINVDKKLENVIDINIFKEIYFNRSFKQLINYTSFILNDFIFFRKFFLIYNMDKLLSNRKNIHIIKKYYYHKEMNIGNFTLCKGFAFTFLFIESYKNLDEFTKLILKKLSYLICINILIYKSNCCSKGQNKFDIHSCLENKLCYLSKNDINDDNNNLNKENHVQNEEYVNDIMKKKIESFEILNQCFNDSNNKNFKFHNNITFIELIHLLENELHIKIFPKIIYSMINEDIGIHYISILLYYNFFYININILPI</sequence>
<reference evidence="2" key="2">
    <citation type="submission" date="2015-07" db="EMBL/GenBank/DDBJ databases">
        <title>The genome sequence of Plasmodium falciparum IGH-CR14.</title>
        <authorList>
            <consortium name="The Broad Institute Genome Sequencing Platform"/>
            <person name="Volkman S.K."/>
            <person name="Neafsey D.E."/>
            <person name="Dash A.P."/>
            <person name="Chitnis C.E."/>
            <person name="Hartl D.L."/>
            <person name="Young S.K."/>
            <person name="Kodira C.D."/>
            <person name="Zeng Q."/>
            <person name="Koehrsen M."/>
            <person name="Godfrey P."/>
            <person name="Alvarado L."/>
            <person name="Berlin A."/>
            <person name="Borenstein D."/>
            <person name="Chen Z."/>
            <person name="Engels R."/>
            <person name="Freedman E."/>
            <person name="Gellesch M."/>
            <person name="Goldberg J."/>
            <person name="Griggs A."/>
            <person name="Gujja S."/>
            <person name="Heiman D."/>
            <person name="Hepburn T."/>
            <person name="Howarth C."/>
            <person name="Jen D."/>
            <person name="Larson L."/>
            <person name="Lewis B."/>
            <person name="Mehta T."/>
            <person name="Park D."/>
            <person name="Pearson M."/>
            <person name="Roberts A."/>
            <person name="Saif S."/>
            <person name="Shea T."/>
            <person name="Shenoy N."/>
            <person name="Sisk P."/>
            <person name="Stolte C."/>
            <person name="Sykes S."/>
            <person name="Walk T."/>
            <person name="White J."/>
            <person name="Yandava C."/>
            <person name="Wirth D.F."/>
            <person name="Nusbaum C."/>
            <person name="Birren B."/>
        </authorList>
    </citation>
    <scope>NUCLEOTIDE SEQUENCE [LARGE SCALE GENOMIC DNA]</scope>
    <source>
        <strain evidence="2">IGH-CR14</strain>
    </source>
</reference>
<dbReference type="InterPro" id="IPR001816">
    <property type="entry name" value="Transl_elong_EFTs/EF1B"/>
</dbReference>
<dbReference type="OrthoDB" id="374736at2759"/>
<gene>
    <name evidence="1" type="ORF">PFMG_00843</name>
</gene>
<name>A0A0L1I4U2_PLAFA</name>
<evidence type="ECO:0000313" key="1">
    <source>
        <dbReference type="EMBL" id="KNG74669.1"/>
    </source>
</evidence>
<dbReference type="PANTHER" id="PTHR11741:SF0">
    <property type="entry name" value="ELONGATION FACTOR TS, MITOCHONDRIAL"/>
    <property type="match status" value="1"/>
</dbReference>
<organism evidence="1 2">
    <name type="scientific">Plasmodium falciparum IGH-CR14</name>
    <dbReference type="NCBI Taxonomy" id="580059"/>
    <lineage>
        <taxon>Eukaryota</taxon>
        <taxon>Sar</taxon>
        <taxon>Alveolata</taxon>
        <taxon>Apicomplexa</taxon>
        <taxon>Aconoidasida</taxon>
        <taxon>Haemosporida</taxon>
        <taxon>Plasmodiidae</taxon>
        <taxon>Plasmodium</taxon>
        <taxon>Plasmodium (Laverania)</taxon>
    </lineage>
</organism>
<dbReference type="PANTHER" id="PTHR11741">
    <property type="entry name" value="ELONGATION FACTOR TS"/>
    <property type="match status" value="1"/>
</dbReference>
<reference evidence="2" key="1">
    <citation type="submission" date="2015-07" db="EMBL/GenBank/DDBJ databases">
        <title>Annotation of Plasmodium falciparum IGH-CR14.</title>
        <authorList>
            <consortium name="The Broad Institute Genome Sequencing Platform"/>
            <person name="Volkman S.K."/>
            <person name="Neafsey D.E."/>
            <person name="Dash A.P."/>
            <person name="Chitnis C.E."/>
            <person name="Hartl D.L."/>
            <person name="Young S.K."/>
            <person name="Zeng Q."/>
            <person name="Koehrsen M."/>
            <person name="Alvarado L."/>
            <person name="Berlin A."/>
            <person name="Borenstein D."/>
            <person name="Chapman S.B."/>
            <person name="Chen Z."/>
            <person name="Engels R."/>
            <person name="Freedman E."/>
            <person name="Gellesch M."/>
            <person name="Goldberg J."/>
            <person name="Griggs A."/>
            <person name="Gujja S."/>
            <person name="Heilman E.R."/>
            <person name="Heiman D.I."/>
            <person name="Howarth C."/>
            <person name="Jen D."/>
            <person name="Larson L."/>
            <person name="Mehta T."/>
            <person name="Neiman D."/>
            <person name="Park D."/>
            <person name="Pearson M."/>
            <person name="Roberts A."/>
            <person name="Saif S."/>
            <person name="Shea T."/>
            <person name="Shenoy N."/>
            <person name="Sisk P."/>
            <person name="Stolte C."/>
            <person name="Sykes S."/>
            <person name="Walk T."/>
            <person name="White J."/>
            <person name="Yandava C."/>
            <person name="Haas B."/>
            <person name="Henn M.R."/>
            <person name="Nusbaum C."/>
            <person name="Birren B."/>
        </authorList>
    </citation>
    <scope>NUCLEOTIDE SEQUENCE [LARGE SCALE GENOMIC DNA]</scope>
    <source>
        <strain evidence="2">IGH-CR14</strain>
    </source>
</reference>
<evidence type="ECO:0000313" key="2">
    <source>
        <dbReference type="Proteomes" id="UP000054562"/>
    </source>
</evidence>
<dbReference type="GO" id="GO:0005739">
    <property type="term" value="C:mitochondrion"/>
    <property type="evidence" value="ECO:0007669"/>
    <property type="project" value="GOC"/>
</dbReference>
<dbReference type="GO" id="GO:0003746">
    <property type="term" value="F:translation elongation factor activity"/>
    <property type="evidence" value="ECO:0007669"/>
    <property type="project" value="InterPro"/>
</dbReference>
<protein>
    <recommendedName>
        <fullName evidence="3">Elongation factor Ts, mitochondrial</fullName>
    </recommendedName>
</protein>
<dbReference type="AlphaFoldDB" id="A0A0L1I4U2"/>